<feature type="transmembrane region" description="Helical" evidence="1">
    <location>
        <begin position="72"/>
        <end position="94"/>
    </location>
</feature>
<comment type="caution">
    <text evidence="2">The sequence shown here is derived from an EMBL/GenBank/DDBJ whole genome shotgun (WGS) entry which is preliminary data.</text>
</comment>
<accession>A0A8H7VW80</accession>
<evidence type="ECO:0000313" key="3">
    <source>
        <dbReference type="Proteomes" id="UP000613177"/>
    </source>
</evidence>
<reference evidence="2" key="1">
    <citation type="submission" date="2021-01" db="EMBL/GenBank/DDBJ databases">
        <title>Metabolic potential, ecology and presence of endohyphal bacteria is reflected in genomic diversity of Mucoromycotina.</title>
        <authorList>
            <person name="Muszewska A."/>
            <person name="Okrasinska A."/>
            <person name="Steczkiewicz K."/>
            <person name="Drgas O."/>
            <person name="Orlowska M."/>
            <person name="Perlinska-Lenart U."/>
            <person name="Aleksandrzak-Piekarczyk T."/>
            <person name="Szatraj K."/>
            <person name="Zielenkiewicz U."/>
            <person name="Pilsyk S."/>
            <person name="Malc E."/>
            <person name="Mieczkowski P."/>
            <person name="Kruszewska J.S."/>
            <person name="Biernat P."/>
            <person name="Pawlowska J."/>
        </authorList>
    </citation>
    <scope>NUCLEOTIDE SEQUENCE</scope>
    <source>
        <strain evidence="2">WA0000018081</strain>
    </source>
</reference>
<keyword evidence="1" id="KW-1133">Transmembrane helix</keyword>
<gene>
    <name evidence="2" type="ORF">INT48_004930</name>
</gene>
<evidence type="ECO:0000256" key="1">
    <source>
        <dbReference type="SAM" id="Phobius"/>
    </source>
</evidence>
<keyword evidence="1" id="KW-0812">Transmembrane</keyword>
<keyword evidence="3" id="KW-1185">Reference proteome</keyword>
<feature type="non-terminal residue" evidence="2">
    <location>
        <position position="1"/>
    </location>
</feature>
<evidence type="ECO:0000313" key="2">
    <source>
        <dbReference type="EMBL" id="KAG2229419.1"/>
    </source>
</evidence>
<keyword evidence="1" id="KW-0472">Membrane</keyword>
<dbReference type="AlphaFoldDB" id="A0A8H7VW80"/>
<name>A0A8H7VW80_9FUNG</name>
<dbReference type="EMBL" id="JAEPRE010000275">
    <property type="protein sequence ID" value="KAG2229419.1"/>
    <property type="molecule type" value="Genomic_DNA"/>
</dbReference>
<protein>
    <submittedName>
        <fullName evidence="2">Uncharacterized protein</fullName>
    </submittedName>
</protein>
<sequence>ILIIATSDTKTTCNKCNISAGGSLKRHEKNYHTPFISVKYMESEDSEQPTILRLERNEMTNRFERPFCNKTWLPVQALALVFIDTLGNAAILLVRTNIIIKSFLLTIIVSNTANSSSDEESDIEDTTIATIEMKATELSTVFPESVDSP</sequence>
<organism evidence="2 3">
    <name type="scientific">Thamnidium elegans</name>
    <dbReference type="NCBI Taxonomy" id="101142"/>
    <lineage>
        <taxon>Eukaryota</taxon>
        <taxon>Fungi</taxon>
        <taxon>Fungi incertae sedis</taxon>
        <taxon>Mucoromycota</taxon>
        <taxon>Mucoromycotina</taxon>
        <taxon>Mucoromycetes</taxon>
        <taxon>Mucorales</taxon>
        <taxon>Mucorineae</taxon>
        <taxon>Mucoraceae</taxon>
        <taxon>Thamnidium</taxon>
    </lineage>
</organism>
<dbReference type="Proteomes" id="UP000613177">
    <property type="component" value="Unassembled WGS sequence"/>
</dbReference>
<proteinExistence type="predicted"/>